<sequence length="265" mass="30747">MQVSQNQEQSGANKKPAILFDLSLRYLNRDDWHKYCIPSDSVLKKQQNAIATASSSSPQAQSNECNEWKYLPYYSYSNEDEQIKLIRYLLRKIISFMKVEHVYNMFLLYEKETNFLNLMKNQGNGKTQQLKQSCGLEDISKKSLGELFLSPDHRKKKCIPSPMMANMQLEIKNVNSGSSQVQSVSSSQTQLTKDIVSKRGSLRGRISYALYDYWGQPIKNQSSNTKPTIFTFKTGHGYLLESKYFEQLLKLSESRELRWENFKNL</sequence>
<evidence type="ECO:0000313" key="1">
    <source>
        <dbReference type="EMBL" id="CBZ40558.1"/>
    </source>
</evidence>
<reference evidence="1 2" key="1">
    <citation type="journal article" date="2011" name="J. Bacteriol.">
        <title>Complete genome sequence of the hemotrophic Mycoplasma suis strain KI3806.</title>
        <authorList>
            <person name="Oehlerking J."/>
            <person name="Kube M."/>
            <person name="Felder K.M."/>
            <person name="Matter D."/>
            <person name="Wittenbrink M.M."/>
            <person name="Schwarzenbach S."/>
            <person name="Kramer M.M."/>
            <person name="Hoelzle K."/>
            <person name="Hoelzle L.E."/>
        </authorList>
    </citation>
    <scope>NUCLEOTIDE SEQUENCE [LARGE SCALE GENOMIC DNA]</scope>
    <source>
        <strain evidence="2">KI_3806</strain>
    </source>
</reference>
<evidence type="ECO:0000313" key="2">
    <source>
        <dbReference type="Proteomes" id="UP000008645"/>
    </source>
</evidence>
<accession>F0V1M7</accession>
<dbReference type="HOGENOM" id="CLU_061550_0_0_14"/>
<organism evidence="1 2">
    <name type="scientific">Mycoplasma suis (strain KI_3806)</name>
    <dbReference type="NCBI Taxonomy" id="708248"/>
    <lineage>
        <taxon>Bacteria</taxon>
        <taxon>Bacillati</taxon>
        <taxon>Mycoplasmatota</taxon>
        <taxon>Mollicutes</taxon>
        <taxon>Mycoplasmataceae</taxon>
        <taxon>Mycoplasma</taxon>
    </lineage>
</organism>
<dbReference type="EMBL" id="FQ790233">
    <property type="protein sequence ID" value="CBZ40558.1"/>
    <property type="molecule type" value="Genomic_DNA"/>
</dbReference>
<proteinExistence type="predicted"/>
<gene>
    <name evidence="1" type="ORF">MSUIS_04650</name>
</gene>
<dbReference type="Proteomes" id="UP000008645">
    <property type="component" value="Chromosome"/>
</dbReference>
<dbReference type="AlphaFoldDB" id="F0V1M7"/>
<protein>
    <submittedName>
        <fullName evidence="1">Uncharacterized protein</fullName>
    </submittedName>
</protein>
<dbReference type="KEGG" id="msk:MSUIS_04650"/>
<name>F0V1M7_MYCS3</name>